<sequence length="377" mass="40439">MRIGILGAGQLAQMMAQAAPELDCEVGFLAPETDACAAPFGRHWCASFDDKAALAEFVEWADVVTYESENVPLELVEQLAVTVPTYPPVAALRAARDRAAEKQLCAALNVGTAKFEVVDNPEQLAASVAKLGFPAILKTRREGYDGKGQVWLRSVDDLAAAAQQAASAACVLEAVVPFDREISVIAARARDGQIECFAVSENIHREGILRLSVNRREDRQQRAAHSYITALMVELDYVGVLALELFDVGGQLRVNEMAPRVHNTGHWTPVGANYSQFTAHLLAVSGRPLPPLQWRSDCAMVNIIGAMPAVDAVTAIPGATLHDYGKTPRAGRKLGHINLEFSAQMSTASRLANLLAALDCVGETALAGSLCEQWLAG</sequence>
<dbReference type="UniPathway" id="UPA00074">
    <property type="reaction ID" value="UER00942"/>
</dbReference>
<comment type="similarity">
    <text evidence="5 6">Belongs to the PurK/PurT family.</text>
</comment>
<dbReference type="GO" id="GO:0006189">
    <property type="term" value="P:'de novo' IMP biosynthetic process"/>
    <property type="evidence" value="ECO:0007669"/>
    <property type="project" value="UniProtKB-UniRule"/>
</dbReference>
<organism evidence="8 9">
    <name type="scientific">Gammaproteobacteria bacterium LSUCC0057</name>
    <dbReference type="NCBI Taxonomy" id="2559237"/>
    <lineage>
        <taxon>Bacteria</taxon>
        <taxon>Pseudomonadati</taxon>
        <taxon>Pseudomonadota</taxon>
        <taxon>Gammaproteobacteria</taxon>
        <taxon>Cellvibrionales</taxon>
        <taxon>Porticoccaceae</taxon>
        <taxon>SAR92 clade</taxon>
    </lineage>
</organism>
<keyword evidence="1 5" id="KW-0436">Ligase</keyword>
<dbReference type="Gene3D" id="3.30.1490.20">
    <property type="entry name" value="ATP-grasp fold, A domain"/>
    <property type="match status" value="1"/>
</dbReference>
<evidence type="ECO:0000256" key="3">
    <source>
        <dbReference type="ARBA" id="ARBA00022755"/>
    </source>
</evidence>
<reference evidence="8 9" key="1">
    <citation type="submission" date="2019-03" db="EMBL/GenBank/DDBJ databases">
        <title>Draft genome of Gammaproteobacteria bacterium LSUCC0057, a member of the SAR92 clade.</title>
        <authorList>
            <person name="Lanclos V.C."/>
            <person name="Doiron C."/>
            <person name="Henson M.W."/>
            <person name="Thrash J.C."/>
        </authorList>
    </citation>
    <scope>NUCLEOTIDE SEQUENCE [LARGE SCALE GENOMIC DNA]</scope>
    <source>
        <strain evidence="8 9">LSUCC0057</strain>
    </source>
</reference>
<keyword evidence="3 5" id="KW-0658">Purine biosynthesis</keyword>
<comment type="function">
    <text evidence="5">Catalyzes the ATP-dependent conversion of 5-aminoimidazole ribonucleotide (AIR) and HCO(3)(-) to N5-carboxyaminoimidazole ribonucleotide (N5-CAIR).</text>
</comment>
<keyword evidence="9" id="KW-1185">Reference proteome</keyword>
<dbReference type="FunFam" id="3.30.1490.20:FF:000015">
    <property type="entry name" value="N5-carboxyaminoimidazole ribonucleotide synthase"/>
    <property type="match status" value="1"/>
</dbReference>
<dbReference type="GO" id="GO:0034028">
    <property type="term" value="F:5-(carboxyamino)imidazole ribonucleotide synthase activity"/>
    <property type="evidence" value="ECO:0007669"/>
    <property type="project" value="UniProtKB-UniRule"/>
</dbReference>
<dbReference type="Pfam" id="PF17769">
    <property type="entry name" value="PurK_C"/>
    <property type="match status" value="1"/>
</dbReference>
<dbReference type="AlphaFoldDB" id="A0A4Y8ULA6"/>
<feature type="binding site" evidence="5">
    <location>
        <position position="138"/>
    </location>
    <ligand>
        <name>ATP</name>
        <dbReference type="ChEBI" id="CHEBI:30616"/>
    </ligand>
</feature>
<evidence type="ECO:0000313" key="8">
    <source>
        <dbReference type="EMBL" id="TFH69031.1"/>
    </source>
</evidence>
<dbReference type="Pfam" id="PF22660">
    <property type="entry name" value="RS_preATP-grasp-like"/>
    <property type="match status" value="1"/>
</dbReference>
<dbReference type="PROSITE" id="PS50975">
    <property type="entry name" value="ATP_GRASP"/>
    <property type="match status" value="1"/>
</dbReference>
<dbReference type="EC" id="6.3.4.18" evidence="5 6"/>
<dbReference type="OrthoDB" id="9804625at2"/>
<dbReference type="GO" id="GO:0004638">
    <property type="term" value="F:phosphoribosylaminoimidazole carboxylase activity"/>
    <property type="evidence" value="ECO:0007669"/>
    <property type="project" value="InterPro"/>
</dbReference>
<dbReference type="HAMAP" id="MF_01928">
    <property type="entry name" value="PurK"/>
    <property type="match status" value="1"/>
</dbReference>
<evidence type="ECO:0000313" key="9">
    <source>
        <dbReference type="Proteomes" id="UP000298133"/>
    </source>
</evidence>
<dbReference type="InterPro" id="IPR011761">
    <property type="entry name" value="ATP-grasp"/>
</dbReference>
<feature type="binding site" evidence="5">
    <location>
        <position position="204"/>
    </location>
    <ligand>
        <name>ATP</name>
        <dbReference type="ChEBI" id="CHEBI:30616"/>
    </ligand>
</feature>
<dbReference type="Gene3D" id="3.40.50.20">
    <property type="match status" value="1"/>
</dbReference>
<gene>
    <name evidence="5 6" type="primary">purK</name>
    <name evidence="8" type="ORF">E3W66_03595</name>
</gene>
<feature type="binding site" evidence="5">
    <location>
        <begin position="173"/>
        <end position="176"/>
    </location>
    <ligand>
        <name>ATP</name>
        <dbReference type="ChEBI" id="CHEBI:30616"/>
    </ligand>
</feature>
<dbReference type="InterPro" id="IPR003135">
    <property type="entry name" value="ATP-grasp_carboxylate-amine"/>
</dbReference>
<dbReference type="Proteomes" id="UP000298133">
    <property type="component" value="Unassembled WGS sequence"/>
</dbReference>
<dbReference type="SUPFAM" id="SSF52440">
    <property type="entry name" value="PreATP-grasp domain"/>
    <property type="match status" value="1"/>
</dbReference>
<evidence type="ECO:0000259" key="7">
    <source>
        <dbReference type="PROSITE" id="PS50975"/>
    </source>
</evidence>
<dbReference type="PANTHER" id="PTHR11609">
    <property type="entry name" value="PURINE BIOSYNTHESIS PROTEIN 6/7, PUR6/7"/>
    <property type="match status" value="1"/>
</dbReference>
<dbReference type="InterPro" id="IPR005875">
    <property type="entry name" value="PurK"/>
</dbReference>
<evidence type="ECO:0000256" key="5">
    <source>
        <dbReference type="HAMAP-Rule" id="MF_01928"/>
    </source>
</evidence>
<proteinExistence type="inferred from homology"/>
<feature type="binding site" evidence="5">
    <location>
        <begin position="255"/>
        <end position="256"/>
    </location>
    <ligand>
        <name>ATP</name>
        <dbReference type="ChEBI" id="CHEBI:30616"/>
    </ligand>
</feature>
<keyword evidence="2 5" id="KW-0547">Nucleotide-binding</keyword>
<comment type="pathway">
    <text evidence="5 6">Purine metabolism; IMP biosynthesis via de novo pathway; 5-amino-1-(5-phospho-D-ribosyl)imidazole-4-carboxylate from 5-amino-1-(5-phospho-D-ribosyl)imidazole (N5-CAIR route): step 1/2.</text>
</comment>
<dbReference type="SUPFAM" id="SSF51246">
    <property type="entry name" value="Rudiment single hybrid motif"/>
    <property type="match status" value="1"/>
</dbReference>
<dbReference type="InterPro" id="IPR013815">
    <property type="entry name" value="ATP_grasp_subdomain_1"/>
</dbReference>
<dbReference type="EMBL" id="SPIA01000001">
    <property type="protein sequence ID" value="TFH69031.1"/>
    <property type="molecule type" value="Genomic_DNA"/>
</dbReference>
<feature type="binding site" evidence="5">
    <location>
        <position position="98"/>
    </location>
    <ligand>
        <name>ATP</name>
        <dbReference type="ChEBI" id="CHEBI:30616"/>
    </ligand>
</feature>
<comment type="caution">
    <text evidence="8">The sequence shown here is derived from an EMBL/GenBank/DDBJ whole genome shotgun (WGS) entry which is preliminary data.</text>
</comment>
<dbReference type="Pfam" id="PF02222">
    <property type="entry name" value="ATP-grasp"/>
    <property type="match status" value="1"/>
</dbReference>
<accession>A0A4Y8ULA6</accession>
<comment type="function">
    <text evidence="6">Catalyzes the ATP-dependent conversion of 5-aminoimidazole ribonucleotide (AIR) and HCO(3)- to N5-carboxyaminoimidazole ribonucleotide (N5-CAIR).</text>
</comment>
<feature type="binding site" evidence="5">
    <location>
        <begin position="143"/>
        <end position="149"/>
    </location>
    <ligand>
        <name>ATP</name>
        <dbReference type="ChEBI" id="CHEBI:30616"/>
    </ligand>
</feature>
<dbReference type="InterPro" id="IPR040686">
    <property type="entry name" value="PurK_C"/>
</dbReference>
<dbReference type="NCBIfam" id="NF004679">
    <property type="entry name" value="PRK06019.1-5"/>
    <property type="match status" value="1"/>
</dbReference>
<dbReference type="NCBIfam" id="TIGR01161">
    <property type="entry name" value="purK"/>
    <property type="match status" value="1"/>
</dbReference>
<dbReference type="GO" id="GO:0046872">
    <property type="term" value="F:metal ion binding"/>
    <property type="evidence" value="ECO:0007669"/>
    <property type="project" value="InterPro"/>
</dbReference>
<keyword evidence="4 5" id="KW-0067">ATP-binding</keyword>
<dbReference type="Gene3D" id="3.30.470.20">
    <property type="entry name" value="ATP-grasp fold, B domain"/>
    <property type="match status" value="1"/>
</dbReference>
<protein>
    <recommendedName>
        <fullName evidence="5 6">N5-carboxyaminoimidazole ribonucleotide synthase</fullName>
        <shortName evidence="5 6">N5-CAIR synthase</shortName>
        <ecNumber evidence="5 6">6.3.4.18</ecNumber>
    </recommendedName>
    <alternativeName>
        <fullName evidence="5 6">5-(carboxyamino)imidazole ribonucleotide synthetase</fullName>
    </alternativeName>
</protein>
<dbReference type="GO" id="GO:0005524">
    <property type="term" value="F:ATP binding"/>
    <property type="evidence" value="ECO:0007669"/>
    <property type="project" value="UniProtKB-UniRule"/>
</dbReference>
<dbReference type="PANTHER" id="PTHR11609:SF5">
    <property type="entry name" value="PHOSPHORIBOSYLAMINOIMIDAZOLE CARBOXYLASE"/>
    <property type="match status" value="1"/>
</dbReference>
<dbReference type="GO" id="GO:0005829">
    <property type="term" value="C:cytosol"/>
    <property type="evidence" value="ECO:0007669"/>
    <property type="project" value="TreeGrafter"/>
</dbReference>
<dbReference type="InterPro" id="IPR054350">
    <property type="entry name" value="PurT/PurK_preATP-grasp"/>
</dbReference>
<dbReference type="SUPFAM" id="SSF56059">
    <property type="entry name" value="Glutathione synthetase ATP-binding domain-like"/>
    <property type="match status" value="1"/>
</dbReference>
<evidence type="ECO:0000256" key="6">
    <source>
        <dbReference type="RuleBase" id="RU361200"/>
    </source>
</evidence>
<dbReference type="InterPro" id="IPR011054">
    <property type="entry name" value="Rudment_hybrid_motif"/>
</dbReference>
<comment type="subunit">
    <text evidence="5 6">Homodimer.</text>
</comment>
<evidence type="ECO:0000256" key="2">
    <source>
        <dbReference type="ARBA" id="ARBA00022741"/>
    </source>
</evidence>
<name>A0A4Y8ULA6_9GAMM</name>
<feature type="domain" description="ATP-grasp" evidence="7">
    <location>
        <begin position="102"/>
        <end position="283"/>
    </location>
</feature>
<comment type="catalytic activity">
    <reaction evidence="5 6">
        <text>5-amino-1-(5-phospho-beta-D-ribosyl)imidazole + hydrogencarbonate + ATP = 5-carboxyamino-1-(5-phospho-D-ribosyl)imidazole + ADP + phosphate + 2 H(+)</text>
        <dbReference type="Rhea" id="RHEA:19317"/>
        <dbReference type="ChEBI" id="CHEBI:15378"/>
        <dbReference type="ChEBI" id="CHEBI:17544"/>
        <dbReference type="ChEBI" id="CHEBI:30616"/>
        <dbReference type="ChEBI" id="CHEBI:43474"/>
        <dbReference type="ChEBI" id="CHEBI:58730"/>
        <dbReference type="ChEBI" id="CHEBI:137981"/>
        <dbReference type="ChEBI" id="CHEBI:456216"/>
        <dbReference type="EC" id="6.3.4.18"/>
    </reaction>
</comment>
<evidence type="ECO:0000256" key="1">
    <source>
        <dbReference type="ARBA" id="ARBA00022598"/>
    </source>
</evidence>
<feature type="binding site" evidence="5">
    <location>
        <position position="181"/>
    </location>
    <ligand>
        <name>ATP</name>
        <dbReference type="ChEBI" id="CHEBI:30616"/>
    </ligand>
</feature>
<dbReference type="InterPro" id="IPR016185">
    <property type="entry name" value="PreATP-grasp_dom_sf"/>
</dbReference>
<evidence type="ECO:0000256" key="4">
    <source>
        <dbReference type="ARBA" id="ARBA00022840"/>
    </source>
</evidence>